<protein>
    <recommendedName>
        <fullName evidence="4">Alpha-L-rhamnosidase six-hairpin glycosidase domain-containing protein</fullName>
    </recommendedName>
</protein>
<evidence type="ECO:0000256" key="1">
    <source>
        <dbReference type="SAM" id="SignalP"/>
    </source>
</evidence>
<sequence length="932" mass="101330">MAVFRGIAVTFGTFTIVQAASQNAIGSAGYSTIDTPGFTLELDVANQVATKLTAKAGSNAGSAPFNFLLSTANRTDDGYYALGDIQIRMRPENSDSWTDVASHFARQPIKNSTDSANGSLSSADITASLGDDLPITVVRSWSADQDSVLLSFTITNTGNDTLQMGGVGIPTPYNNNWIGKNQEQTWTESVISDPALSLDAGYVVTNRLTGEGPSLITTPVGKSSLEQYRLDYVSEPNYPEQWLDKTNLDYNYEGVFSWWVATSGLTELDTAAANSLGFTRGSDFNVPTDFSLRPSESRTIGLRFHTSAGPSSVEDRLRAFDRPTIVGVPGFVASSGEQVKMVIRSSSAPTISDVSPANIAFESVENVGDGVYAISGTAQSGAFGQTRVTIGFANGEVATAHYSVIHPDTTQMDNLGAFRFSKQWFSNESDYFGRGPGIITYDNKKQQQVVDDSRAWIAGLSDEAGTGAYVSATAKQLSRPNKAEIAMLEEFATTTLWNRIQISTPGDTYGGVKKSLFYYDAALEGRGLYLPGVDHSGTWPKTEADLLSRSYNYPHPCVVYYTLYRLARNTENLTTVPWTWALDRAYDTIMSMQRNAGVTAYAQFGLMEGSYFLQILLAHKAEGATNSTLSSRATDIENFMRQRTGIWQSEPYPYASEFLWDNTGQEEVYIWSAYFGFNDTATATIGTLLAVMASVPHWGYSGSGRSLWDFQFSGAPGPGARLERMLHHYKGAQSAYALIEEFQRHPNNVWMLRAAWGGIVGPLTTIGEDGFGATGFHSRPDYLAWDPYSGDNGVTMAMHALSTRAVVVQDDSLGGWAGFGARVSQEGNVVVVQPTDSARQKVFIADSALALELDAGHFASLRYDLESRSVEVEFEANGEGFTPNARLKWKTTAQTTNSGNYQIADGQYEEERGATVVPLSGDGTTKVTLRQQ</sequence>
<dbReference type="AlphaFoldDB" id="A0A2S6CJM7"/>
<reference evidence="3" key="1">
    <citation type="journal article" date="2017" name="bioRxiv">
        <title>Conservation of a gene cluster reveals novel cercosporin biosynthetic mechanisms and extends production to the genus Colletotrichum.</title>
        <authorList>
            <person name="de Jonge R."/>
            <person name="Ebert M.K."/>
            <person name="Huitt-Roehl C.R."/>
            <person name="Pal P."/>
            <person name="Suttle J.C."/>
            <person name="Spanner R.E."/>
            <person name="Neubauer J.D."/>
            <person name="Jurick W.M.II."/>
            <person name="Stott K.A."/>
            <person name="Secor G.A."/>
            <person name="Thomma B.P.H.J."/>
            <person name="Van de Peer Y."/>
            <person name="Townsend C.A."/>
            <person name="Bolton M.D."/>
        </authorList>
    </citation>
    <scope>NUCLEOTIDE SEQUENCE [LARGE SCALE GENOMIC DNA]</scope>
    <source>
        <strain evidence="3">CBS538.71</strain>
    </source>
</reference>
<dbReference type="Proteomes" id="UP000237631">
    <property type="component" value="Unassembled WGS sequence"/>
</dbReference>
<organism evidence="2 3">
    <name type="scientific">Cercospora berteroae</name>
    <dbReference type="NCBI Taxonomy" id="357750"/>
    <lineage>
        <taxon>Eukaryota</taxon>
        <taxon>Fungi</taxon>
        <taxon>Dikarya</taxon>
        <taxon>Ascomycota</taxon>
        <taxon>Pezizomycotina</taxon>
        <taxon>Dothideomycetes</taxon>
        <taxon>Dothideomycetidae</taxon>
        <taxon>Mycosphaerellales</taxon>
        <taxon>Mycosphaerellaceae</taxon>
        <taxon>Cercospora</taxon>
    </lineage>
</organism>
<dbReference type="STRING" id="357750.A0A2S6CJM7"/>
<keyword evidence="3" id="KW-1185">Reference proteome</keyword>
<name>A0A2S6CJM7_9PEZI</name>
<feature type="chain" id="PRO_5015442852" description="Alpha-L-rhamnosidase six-hairpin glycosidase domain-containing protein" evidence="1">
    <location>
        <begin position="20"/>
        <end position="932"/>
    </location>
</feature>
<keyword evidence="1" id="KW-0732">Signal</keyword>
<comment type="caution">
    <text evidence="2">The sequence shown here is derived from an EMBL/GenBank/DDBJ whole genome shotgun (WGS) entry which is preliminary data.</text>
</comment>
<evidence type="ECO:0008006" key="4">
    <source>
        <dbReference type="Google" id="ProtNLM"/>
    </source>
</evidence>
<evidence type="ECO:0000313" key="2">
    <source>
        <dbReference type="EMBL" id="PPJ59939.1"/>
    </source>
</evidence>
<dbReference type="EMBL" id="PNEN01000330">
    <property type="protein sequence ID" value="PPJ59939.1"/>
    <property type="molecule type" value="Genomic_DNA"/>
</dbReference>
<accession>A0A2S6CJM7</accession>
<evidence type="ECO:0000313" key="3">
    <source>
        <dbReference type="Proteomes" id="UP000237631"/>
    </source>
</evidence>
<gene>
    <name evidence="2" type="ORF">CBER1_10692</name>
</gene>
<dbReference type="OrthoDB" id="2730619at2759"/>
<dbReference type="InterPro" id="IPR043750">
    <property type="entry name" value="DUF5695"/>
</dbReference>
<feature type="signal peptide" evidence="1">
    <location>
        <begin position="1"/>
        <end position="19"/>
    </location>
</feature>
<proteinExistence type="predicted"/>
<dbReference type="Pfam" id="PF18951">
    <property type="entry name" value="DUF5695"/>
    <property type="match status" value="1"/>
</dbReference>